<dbReference type="PANTHER" id="PTHR45348:SF2">
    <property type="entry name" value="ZINC-TYPE ALCOHOL DEHYDROGENASE-LIKE PROTEIN C2E1P3.01"/>
    <property type="match status" value="1"/>
</dbReference>
<evidence type="ECO:0000259" key="1">
    <source>
        <dbReference type="SMART" id="SM00829"/>
    </source>
</evidence>
<protein>
    <submittedName>
        <fullName evidence="2">GroES-like protein</fullName>
    </submittedName>
</protein>
<dbReference type="InterPro" id="IPR036291">
    <property type="entry name" value="NAD(P)-bd_dom_sf"/>
</dbReference>
<dbReference type="SMART" id="SM00829">
    <property type="entry name" value="PKS_ER"/>
    <property type="match status" value="1"/>
</dbReference>
<dbReference type="SUPFAM" id="SSF50129">
    <property type="entry name" value="GroES-like"/>
    <property type="match status" value="1"/>
</dbReference>
<dbReference type="GeneID" id="59340735"/>
<feature type="domain" description="Enoyl reductase (ER)" evidence="1">
    <location>
        <begin position="12"/>
        <end position="334"/>
    </location>
</feature>
<dbReference type="GO" id="GO:0016651">
    <property type="term" value="F:oxidoreductase activity, acting on NAD(P)H"/>
    <property type="evidence" value="ECO:0007669"/>
    <property type="project" value="InterPro"/>
</dbReference>
<proteinExistence type="predicted"/>
<dbReference type="Gene3D" id="3.40.50.720">
    <property type="entry name" value="NAD(P)-binding Rossmann-like Domain"/>
    <property type="match status" value="1"/>
</dbReference>
<keyword evidence="3" id="KW-1185">Reference proteome</keyword>
<gene>
    <name evidence="2" type="ORF">MIND_00128700</name>
</gene>
<dbReference type="InterPro" id="IPR013154">
    <property type="entry name" value="ADH-like_N"/>
</dbReference>
<dbReference type="InterPro" id="IPR047122">
    <property type="entry name" value="Trans-enoyl_RdTase-like"/>
</dbReference>
<dbReference type="InterPro" id="IPR011032">
    <property type="entry name" value="GroES-like_sf"/>
</dbReference>
<evidence type="ECO:0000313" key="3">
    <source>
        <dbReference type="Proteomes" id="UP000636479"/>
    </source>
</evidence>
<dbReference type="SUPFAM" id="SSF51735">
    <property type="entry name" value="NAD(P)-binding Rossmann-fold domains"/>
    <property type="match status" value="1"/>
</dbReference>
<evidence type="ECO:0000313" key="2">
    <source>
        <dbReference type="EMBL" id="KAF7316106.1"/>
    </source>
</evidence>
<reference evidence="2" key="1">
    <citation type="submission" date="2020-05" db="EMBL/GenBank/DDBJ databases">
        <title>Mycena genomes resolve the evolution of fungal bioluminescence.</title>
        <authorList>
            <person name="Tsai I.J."/>
        </authorList>
    </citation>
    <scope>NUCLEOTIDE SEQUENCE</scope>
    <source>
        <strain evidence="2">171206Taipei</strain>
    </source>
</reference>
<organism evidence="2 3">
    <name type="scientific">Mycena indigotica</name>
    <dbReference type="NCBI Taxonomy" id="2126181"/>
    <lineage>
        <taxon>Eukaryota</taxon>
        <taxon>Fungi</taxon>
        <taxon>Dikarya</taxon>
        <taxon>Basidiomycota</taxon>
        <taxon>Agaricomycotina</taxon>
        <taxon>Agaricomycetes</taxon>
        <taxon>Agaricomycetidae</taxon>
        <taxon>Agaricales</taxon>
        <taxon>Marasmiineae</taxon>
        <taxon>Mycenaceae</taxon>
        <taxon>Mycena</taxon>
    </lineage>
</organism>
<dbReference type="PANTHER" id="PTHR45348">
    <property type="entry name" value="HYPOTHETICAL OXIDOREDUCTASE (EUROFUNG)"/>
    <property type="match status" value="1"/>
</dbReference>
<name>A0A8H6TG83_9AGAR</name>
<dbReference type="Pfam" id="PF08240">
    <property type="entry name" value="ADH_N"/>
    <property type="match status" value="1"/>
</dbReference>
<dbReference type="AlphaFoldDB" id="A0A8H6TG83"/>
<sequence length="366" mass="38412">MSVPTQTAVVIETPKAPFIVKSGIAIPKPAAGQVLLKVMAVGLNPMDPMRRSMNMLIDSYPAILGSDIAGVIEEVGQGVQGWKKGDEVFCSDTAGGYQQYHVINEPFLIRKPANVSFDQLATVLITGCTSLNGLYAPSPIGLGLNPTFSSDKPQSGKSAFVLGAATSCGQYAIQYLKLAGFTRIVAYASGKHTEYLASLGATAIIARESTTMVDLVSHPAISAAPFDVVFDALLAMASDAASALDIAHDIVKPNGQLATVNPRSVLSPDRLAQNKGVELVRAFGYYVGPDGGKPPSDLGFGAKPEHTAFGKLIKEHLPRLLETGQLLPNRVEVLPNGLAGIVKGLGRWTGGEGVSGVKLYQSVLKS</sequence>
<dbReference type="RefSeq" id="XP_037226129.1">
    <property type="nucleotide sequence ID" value="XM_037358219.1"/>
</dbReference>
<dbReference type="Proteomes" id="UP000636479">
    <property type="component" value="Unassembled WGS sequence"/>
</dbReference>
<comment type="caution">
    <text evidence="2">The sequence shown here is derived from an EMBL/GenBank/DDBJ whole genome shotgun (WGS) entry which is preliminary data.</text>
</comment>
<dbReference type="Gene3D" id="3.90.180.10">
    <property type="entry name" value="Medium-chain alcohol dehydrogenases, catalytic domain"/>
    <property type="match status" value="1"/>
</dbReference>
<dbReference type="OrthoDB" id="3233595at2759"/>
<dbReference type="CDD" id="cd08249">
    <property type="entry name" value="enoyl_reductase_like"/>
    <property type="match status" value="1"/>
</dbReference>
<accession>A0A8H6TG83</accession>
<dbReference type="EMBL" id="JACAZF010000001">
    <property type="protein sequence ID" value="KAF7316106.1"/>
    <property type="molecule type" value="Genomic_DNA"/>
</dbReference>
<dbReference type="InterPro" id="IPR020843">
    <property type="entry name" value="ER"/>
</dbReference>